<organism evidence="10 11">
    <name type="scientific">Cenarchaeum symbiosum (strain A)</name>
    <dbReference type="NCBI Taxonomy" id="414004"/>
    <lineage>
        <taxon>Archaea</taxon>
        <taxon>Nitrososphaerota</taxon>
        <taxon>Candidatus Cenarchaeales</taxon>
        <taxon>Candidatus Cenarchaeaceae</taxon>
        <taxon>Candidatus Cenarchaeum</taxon>
    </lineage>
</organism>
<evidence type="ECO:0000256" key="5">
    <source>
        <dbReference type="ARBA" id="ARBA00022679"/>
    </source>
</evidence>
<protein>
    <recommendedName>
        <fullName evidence="4">dihydropteroate synthase</fullName>
        <ecNumber evidence="4">2.5.1.15</ecNumber>
    </recommendedName>
</protein>
<dbReference type="Proteomes" id="UP000000758">
    <property type="component" value="Chromosome"/>
</dbReference>
<accession>A0RZ44</accession>
<evidence type="ECO:0000256" key="7">
    <source>
        <dbReference type="ARBA" id="ARBA00022842"/>
    </source>
</evidence>
<keyword evidence="7" id="KW-0460">Magnesium</keyword>
<dbReference type="InterPro" id="IPR000489">
    <property type="entry name" value="Pterin-binding_dom"/>
</dbReference>
<evidence type="ECO:0000256" key="1">
    <source>
        <dbReference type="ARBA" id="ARBA00000012"/>
    </source>
</evidence>
<evidence type="ECO:0000259" key="9">
    <source>
        <dbReference type="PROSITE" id="PS50972"/>
    </source>
</evidence>
<dbReference type="InterPro" id="IPR011005">
    <property type="entry name" value="Dihydropteroate_synth-like_sf"/>
</dbReference>
<proteinExistence type="predicted"/>
<keyword evidence="11" id="KW-1185">Reference proteome</keyword>
<evidence type="ECO:0000256" key="4">
    <source>
        <dbReference type="ARBA" id="ARBA00012458"/>
    </source>
</evidence>
<dbReference type="EnsemblBacteria" id="ABK78611">
    <property type="protein sequence ID" value="ABK78611"/>
    <property type="gene ID" value="CENSYa_2007"/>
</dbReference>
<dbReference type="Gene3D" id="3.20.20.20">
    <property type="entry name" value="Dihydropteroate synthase-like"/>
    <property type="match status" value="1"/>
</dbReference>
<dbReference type="PANTHER" id="PTHR20941:SF1">
    <property type="entry name" value="FOLIC ACID SYNTHESIS PROTEIN FOL1"/>
    <property type="match status" value="1"/>
</dbReference>
<evidence type="ECO:0000256" key="8">
    <source>
        <dbReference type="ARBA" id="ARBA00022909"/>
    </source>
</evidence>
<keyword evidence="8" id="KW-0289">Folate biosynthesis</keyword>
<comment type="cofactor">
    <cofactor evidence="2">
        <name>Mg(2+)</name>
        <dbReference type="ChEBI" id="CHEBI:18420"/>
    </cofactor>
</comment>
<comment type="pathway">
    <text evidence="3">Cofactor biosynthesis; tetrahydrofolate biosynthesis; 7,8-dihydrofolate from 2-amino-4-hydroxy-6-hydroxymethyl-7,8-dihydropteridine diphosphate and 4-aminobenzoate: step 1/2.</text>
</comment>
<dbReference type="GO" id="GO:0004156">
    <property type="term" value="F:dihydropteroate synthase activity"/>
    <property type="evidence" value="ECO:0007669"/>
    <property type="project" value="UniProtKB-EC"/>
</dbReference>
<dbReference type="PROSITE" id="PS50972">
    <property type="entry name" value="PTERIN_BINDING"/>
    <property type="match status" value="1"/>
</dbReference>
<dbReference type="GO" id="GO:0046872">
    <property type="term" value="F:metal ion binding"/>
    <property type="evidence" value="ECO:0007669"/>
    <property type="project" value="UniProtKB-KW"/>
</dbReference>
<sequence length="275" mass="28934">MGVINASPESFHPGSVKSTPRAAAAAAMAMEEEGADIIDVGGMSTAPYLGTMVSEGIELKRVDSTVRAVRGATDLPISVDTCRASVARRAMELGAEIINDVTGLNHDPDMAGVIDRYAPSLILCAYANKARTGSITETRDILQNSIRLARAAGADPGGIAVDPAIGFFRPSGRGRLFSRTKADWAVRDLCILRDLGQLGRRHPVVVSVSAKSFIGEVLGIGDPRDRMPGSLACEVLAVINGADVIRTHNVQETRRAVGAAAMAPHKAYNTSNGLF</sequence>
<dbReference type="InterPro" id="IPR006390">
    <property type="entry name" value="DHP_synth_dom"/>
</dbReference>
<name>A0RZ44_CENSY</name>
<reference evidence="10 11" key="1">
    <citation type="journal article" date="2006" name="Proc. Natl. Acad. Sci. U.S.A.">
        <title>Genomic analysis of the uncultivated marine crenarchaeote Cenarchaeum symbiosum.</title>
        <authorList>
            <person name="Hallam S.J."/>
            <person name="Konstantinidis K.T."/>
            <person name="Putnam N."/>
            <person name="Schleper C."/>
            <person name="Watanabe Y."/>
            <person name="Sugahara J."/>
            <person name="Preston C."/>
            <person name="de la Torre J."/>
            <person name="Richardson P.M."/>
            <person name="DeLong E.F."/>
        </authorList>
    </citation>
    <scope>NUCLEOTIDE SEQUENCE [LARGE SCALE GENOMIC DNA]</scope>
    <source>
        <strain evidence="11">A</strain>
    </source>
</reference>
<keyword evidence="6" id="KW-0479">Metal-binding</keyword>
<dbReference type="PANTHER" id="PTHR20941">
    <property type="entry name" value="FOLATE SYNTHESIS PROTEINS"/>
    <property type="match status" value="1"/>
</dbReference>
<evidence type="ECO:0000256" key="3">
    <source>
        <dbReference type="ARBA" id="ARBA00004763"/>
    </source>
</evidence>
<evidence type="ECO:0000256" key="6">
    <source>
        <dbReference type="ARBA" id="ARBA00022723"/>
    </source>
</evidence>
<dbReference type="GO" id="GO:0046656">
    <property type="term" value="P:folic acid biosynthetic process"/>
    <property type="evidence" value="ECO:0007669"/>
    <property type="project" value="UniProtKB-KW"/>
</dbReference>
<gene>
    <name evidence="10" type="ordered locus">CENSYa_2007</name>
</gene>
<dbReference type="GO" id="GO:0046654">
    <property type="term" value="P:tetrahydrofolate biosynthetic process"/>
    <property type="evidence" value="ECO:0007669"/>
    <property type="project" value="TreeGrafter"/>
</dbReference>
<evidence type="ECO:0000313" key="10">
    <source>
        <dbReference type="EMBL" id="ABK78611.1"/>
    </source>
</evidence>
<evidence type="ECO:0000313" key="11">
    <source>
        <dbReference type="Proteomes" id="UP000000758"/>
    </source>
</evidence>
<dbReference type="Pfam" id="PF00809">
    <property type="entry name" value="Pterin_bind"/>
    <property type="match status" value="1"/>
</dbReference>
<evidence type="ECO:0000256" key="2">
    <source>
        <dbReference type="ARBA" id="ARBA00001946"/>
    </source>
</evidence>
<dbReference type="SUPFAM" id="SSF51717">
    <property type="entry name" value="Dihydropteroate synthetase-like"/>
    <property type="match status" value="1"/>
</dbReference>
<comment type="catalytic activity">
    <reaction evidence="1">
        <text>(7,8-dihydropterin-6-yl)methyl diphosphate + 4-aminobenzoate = 7,8-dihydropteroate + diphosphate</text>
        <dbReference type="Rhea" id="RHEA:19949"/>
        <dbReference type="ChEBI" id="CHEBI:17836"/>
        <dbReference type="ChEBI" id="CHEBI:17839"/>
        <dbReference type="ChEBI" id="CHEBI:33019"/>
        <dbReference type="ChEBI" id="CHEBI:72950"/>
        <dbReference type="EC" id="2.5.1.15"/>
    </reaction>
</comment>
<dbReference type="AlphaFoldDB" id="A0RZ44"/>
<dbReference type="InterPro" id="IPR045031">
    <property type="entry name" value="DHP_synth-like"/>
</dbReference>
<dbReference type="STRING" id="414004.CENSYa_2007"/>
<dbReference type="HOGENOM" id="CLU_008023_0_2_2"/>
<dbReference type="NCBIfam" id="TIGR01496">
    <property type="entry name" value="DHPS"/>
    <property type="match status" value="1"/>
</dbReference>
<dbReference type="PROSITE" id="PS00793">
    <property type="entry name" value="DHPS_2"/>
    <property type="match status" value="1"/>
</dbReference>
<keyword evidence="5 10" id="KW-0808">Transferase</keyword>
<dbReference type="PATRIC" id="fig|414004.10.peg.1839"/>
<dbReference type="EC" id="2.5.1.15" evidence="4"/>
<dbReference type="KEGG" id="csy:CENSYa_2007"/>
<feature type="domain" description="Pterin-binding" evidence="9">
    <location>
        <begin position="1"/>
        <end position="258"/>
    </location>
</feature>
<dbReference type="EMBL" id="DP000238">
    <property type="protein sequence ID" value="ABK78611.1"/>
    <property type="molecule type" value="Genomic_DNA"/>
</dbReference>